<proteinExistence type="predicted"/>
<organism evidence="3">
    <name type="scientific">marine sediment metagenome</name>
    <dbReference type="NCBI Taxonomy" id="412755"/>
    <lineage>
        <taxon>unclassified sequences</taxon>
        <taxon>metagenomes</taxon>
        <taxon>ecological metagenomes</taxon>
    </lineage>
</organism>
<dbReference type="Gene3D" id="3.40.50.2000">
    <property type="entry name" value="Glycogen Phosphorylase B"/>
    <property type="match status" value="2"/>
</dbReference>
<dbReference type="EMBL" id="LAZR01064290">
    <property type="protein sequence ID" value="KKK57810.1"/>
    <property type="molecule type" value="Genomic_DNA"/>
</dbReference>
<accession>A0A0F8X9Z2</accession>
<evidence type="ECO:0000259" key="2">
    <source>
        <dbReference type="Pfam" id="PF00534"/>
    </source>
</evidence>
<dbReference type="PANTHER" id="PTHR46401:SF2">
    <property type="entry name" value="GLYCOSYLTRANSFERASE WBBK-RELATED"/>
    <property type="match status" value="1"/>
</dbReference>
<dbReference type="Pfam" id="PF00534">
    <property type="entry name" value="Glycos_transf_1"/>
    <property type="match status" value="1"/>
</dbReference>
<gene>
    <name evidence="3" type="ORF">LCGC14_3050730</name>
</gene>
<dbReference type="PANTHER" id="PTHR46401">
    <property type="entry name" value="GLYCOSYLTRANSFERASE WBBK-RELATED"/>
    <property type="match status" value="1"/>
</dbReference>
<dbReference type="GO" id="GO:0009103">
    <property type="term" value="P:lipopolysaccharide biosynthetic process"/>
    <property type="evidence" value="ECO:0007669"/>
    <property type="project" value="TreeGrafter"/>
</dbReference>
<feature type="domain" description="Glycosyl transferase family 1" evidence="2">
    <location>
        <begin position="33"/>
        <end position="199"/>
    </location>
</feature>
<dbReference type="AlphaFoldDB" id="A0A0F8X9Z2"/>
<reference evidence="3" key="1">
    <citation type="journal article" date="2015" name="Nature">
        <title>Complex archaea that bridge the gap between prokaryotes and eukaryotes.</title>
        <authorList>
            <person name="Spang A."/>
            <person name="Saw J.H."/>
            <person name="Jorgensen S.L."/>
            <person name="Zaremba-Niedzwiedzka K."/>
            <person name="Martijn J."/>
            <person name="Lind A.E."/>
            <person name="van Eijk R."/>
            <person name="Schleper C."/>
            <person name="Guy L."/>
            <person name="Ettema T.J."/>
        </authorList>
    </citation>
    <scope>NUCLEOTIDE SEQUENCE</scope>
</reference>
<protein>
    <recommendedName>
        <fullName evidence="2">Glycosyl transferase family 1 domain-containing protein</fullName>
    </recommendedName>
</protein>
<comment type="caution">
    <text evidence="3">The sequence shown here is derived from an EMBL/GenBank/DDBJ whole genome shotgun (WGS) entry which is preliminary data.</text>
</comment>
<evidence type="ECO:0000313" key="3">
    <source>
        <dbReference type="EMBL" id="KKK57810.1"/>
    </source>
</evidence>
<evidence type="ECO:0000256" key="1">
    <source>
        <dbReference type="ARBA" id="ARBA00022679"/>
    </source>
</evidence>
<dbReference type="SUPFAM" id="SSF53756">
    <property type="entry name" value="UDP-Glycosyltransferase/glycogen phosphorylase"/>
    <property type="match status" value="1"/>
</dbReference>
<name>A0A0F8X9Z2_9ZZZZ</name>
<sequence length="237" mass="27299">MHCQAKVFGPYYSTKIWVIPHGVRDSVMDEQGKRKLELEGKKVVLLCGYFRPTKGFHKIVKIFPQVVEKIPNAILLIAGKSRGLEFVDYQREFFEMINQSPVTEQILVLRGQFPQHTFDTILSAADLVCLPYDKSGQSGILAQSFAHRKPVVTSDLMPFRAWLDRSNGGLLAKDDEEMTEAIIRILSDDDFRKQLENNIINYINQDVSWKHVAGLHIEAYRSYVRVPYGKARHVFWE</sequence>
<dbReference type="InterPro" id="IPR001296">
    <property type="entry name" value="Glyco_trans_1"/>
</dbReference>
<dbReference type="GO" id="GO:0016757">
    <property type="term" value="F:glycosyltransferase activity"/>
    <property type="evidence" value="ECO:0007669"/>
    <property type="project" value="InterPro"/>
</dbReference>
<keyword evidence="1" id="KW-0808">Transferase</keyword>